<accession>A0A645IJC4</accession>
<dbReference type="AlphaFoldDB" id="A0A645IJC4"/>
<comment type="caution">
    <text evidence="2">The sequence shown here is derived from an EMBL/GenBank/DDBJ whole genome shotgun (WGS) entry which is preliminary data.</text>
</comment>
<organism evidence="2">
    <name type="scientific">bioreactor metagenome</name>
    <dbReference type="NCBI Taxonomy" id="1076179"/>
    <lineage>
        <taxon>unclassified sequences</taxon>
        <taxon>metagenomes</taxon>
        <taxon>ecological metagenomes</taxon>
    </lineage>
</organism>
<dbReference type="EMBL" id="VSSQ01116457">
    <property type="protein sequence ID" value="MPN51388.1"/>
    <property type="molecule type" value="Genomic_DNA"/>
</dbReference>
<gene>
    <name evidence="2" type="ORF">SDC9_199032</name>
</gene>
<evidence type="ECO:0000256" key="1">
    <source>
        <dbReference type="SAM" id="MobiDB-lite"/>
    </source>
</evidence>
<feature type="region of interest" description="Disordered" evidence="1">
    <location>
        <begin position="31"/>
        <end position="61"/>
    </location>
</feature>
<name>A0A645IJC4_9ZZZZ</name>
<feature type="compositionally biased region" description="Basic and acidic residues" evidence="1">
    <location>
        <begin position="33"/>
        <end position="45"/>
    </location>
</feature>
<proteinExistence type="predicted"/>
<reference evidence="2" key="1">
    <citation type="submission" date="2019-08" db="EMBL/GenBank/DDBJ databases">
        <authorList>
            <person name="Kucharzyk K."/>
            <person name="Murdoch R.W."/>
            <person name="Higgins S."/>
            <person name="Loffler F."/>
        </authorList>
    </citation>
    <scope>NUCLEOTIDE SEQUENCE</scope>
</reference>
<protein>
    <submittedName>
        <fullName evidence="2">Uncharacterized protein</fullName>
    </submittedName>
</protein>
<sequence>MFLGCDVHQYRLGRGPLALLDVIPVRGIGHCGQDGHDSDGDHQFHQGETPDGTRGGLGCHG</sequence>
<evidence type="ECO:0000313" key="2">
    <source>
        <dbReference type="EMBL" id="MPN51388.1"/>
    </source>
</evidence>